<dbReference type="GO" id="GO:0015562">
    <property type="term" value="F:efflux transmembrane transporter activity"/>
    <property type="evidence" value="ECO:0007669"/>
    <property type="project" value="InterPro"/>
</dbReference>
<dbReference type="InterPro" id="IPR003423">
    <property type="entry name" value="OMP_efflux"/>
</dbReference>
<dbReference type="GO" id="GO:0015288">
    <property type="term" value="F:porin activity"/>
    <property type="evidence" value="ECO:0007669"/>
    <property type="project" value="TreeGrafter"/>
</dbReference>
<accession>A0A9D9EEZ1</accession>
<comment type="subcellular location">
    <subcellularLocation>
        <location evidence="1">Cell outer membrane</location>
    </subcellularLocation>
</comment>
<dbReference type="PANTHER" id="PTHR30026">
    <property type="entry name" value="OUTER MEMBRANE PROTEIN TOLC"/>
    <property type="match status" value="1"/>
</dbReference>
<evidence type="ECO:0000256" key="6">
    <source>
        <dbReference type="ARBA" id="ARBA00023136"/>
    </source>
</evidence>
<comment type="similarity">
    <text evidence="2">Belongs to the outer membrane factor (OMF) (TC 1.B.17) family.</text>
</comment>
<keyword evidence="7" id="KW-0998">Cell outer membrane</keyword>
<dbReference type="GO" id="GO:0009279">
    <property type="term" value="C:cell outer membrane"/>
    <property type="evidence" value="ECO:0007669"/>
    <property type="project" value="UniProtKB-SubCell"/>
</dbReference>
<protein>
    <submittedName>
        <fullName evidence="8">TolC family protein</fullName>
    </submittedName>
</protein>
<evidence type="ECO:0000256" key="4">
    <source>
        <dbReference type="ARBA" id="ARBA00022452"/>
    </source>
</evidence>
<keyword evidence="4" id="KW-1134">Transmembrane beta strand</keyword>
<dbReference type="InterPro" id="IPR051906">
    <property type="entry name" value="TolC-like"/>
</dbReference>
<evidence type="ECO:0000256" key="3">
    <source>
        <dbReference type="ARBA" id="ARBA00022448"/>
    </source>
</evidence>
<dbReference type="PANTHER" id="PTHR30026:SF20">
    <property type="entry name" value="OUTER MEMBRANE PROTEIN TOLC"/>
    <property type="match status" value="1"/>
</dbReference>
<comment type="caution">
    <text evidence="8">The sequence shown here is derived from an EMBL/GenBank/DDBJ whole genome shotgun (WGS) entry which is preliminary data.</text>
</comment>
<keyword evidence="6" id="KW-0472">Membrane</keyword>
<dbReference type="Proteomes" id="UP000823637">
    <property type="component" value="Unassembled WGS sequence"/>
</dbReference>
<evidence type="ECO:0000256" key="5">
    <source>
        <dbReference type="ARBA" id="ARBA00022692"/>
    </source>
</evidence>
<proteinExistence type="inferred from homology"/>
<dbReference type="Pfam" id="PF02321">
    <property type="entry name" value="OEP"/>
    <property type="match status" value="2"/>
</dbReference>
<dbReference type="GO" id="GO:1990281">
    <property type="term" value="C:efflux pump complex"/>
    <property type="evidence" value="ECO:0007669"/>
    <property type="project" value="TreeGrafter"/>
</dbReference>
<reference evidence="8" key="2">
    <citation type="journal article" date="2021" name="PeerJ">
        <title>Extensive microbial diversity within the chicken gut microbiome revealed by metagenomics and culture.</title>
        <authorList>
            <person name="Gilroy R."/>
            <person name="Ravi A."/>
            <person name="Getino M."/>
            <person name="Pursley I."/>
            <person name="Horton D.L."/>
            <person name="Alikhan N.F."/>
            <person name="Baker D."/>
            <person name="Gharbi K."/>
            <person name="Hall N."/>
            <person name="Watson M."/>
            <person name="Adriaenssens E.M."/>
            <person name="Foster-Nyarko E."/>
            <person name="Jarju S."/>
            <person name="Secka A."/>
            <person name="Antonio M."/>
            <person name="Oren A."/>
            <person name="Chaudhuri R.R."/>
            <person name="La Ragione R."/>
            <person name="Hildebrand F."/>
            <person name="Pallen M.J."/>
        </authorList>
    </citation>
    <scope>NUCLEOTIDE SEQUENCE</scope>
    <source>
        <strain evidence="8">D3-1215</strain>
    </source>
</reference>
<keyword evidence="3" id="KW-0813">Transport</keyword>
<organism evidence="8 9">
    <name type="scientific">Candidatus Enterocola intestinipullorum</name>
    <dbReference type="NCBI Taxonomy" id="2840783"/>
    <lineage>
        <taxon>Bacteria</taxon>
        <taxon>Pseudomonadati</taxon>
        <taxon>Bacteroidota</taxon>
        <taxon>Bacteroidia</taxon>
        <taxon>Bacteroidales</taxon>
        <taxon>Candidatus Enterocola</taxon>
    </lineage>
</organism>
<dbReference type="SUPFAM" id="SSF56954">
    <property type="entry name" value="Outer membrane efflux proteins (OEP)"/>
    <property type="match status" value="1"/>
</dbReference>
<name>A0A9D9EEZ1_9BACT</name>
<evidence type="ECO:0000313" key="8">
    <source>
        <dbReference type="EMBL" id="MBO8446871.1"/>
    </source>
</evidence>
<reference evidence="8" key="1">
    <citation type="submission" date="2020-10" db="EMBL/GenBank/DDBJ databases">
        <authorList>
            <person name="Gilroy R."/>
        </authorList>
    </citation>
    <scope>NUCLEOTIDE SEQUENCE</scope>
    <source>
        <strain evidence="8">D3-1215</strain>
    </source>
</reference>
<dbReference type="AlphaFoldDB" id="A0A9D9EEZ1"/>
<sequence length="435" mass="49758">MLFFLFWSNSFIVFARSYSLSDCIDYALKNRYDLKAYDIEDCNKQLDVKSQKYKFSPTLSANINNGLSQGYQQVFTEDAAGIYQSVQSYSNSAAISLSLPLWSAEAQRALVKVRELDRQQNLADKANREFSVKLEIISCYYTLLVARENYNVAKSNYVSQDSVVSNTAKLHEIGKSSKRDLLDARTNLMQYKQDMAAQAYEVEKAEAALIEIMQFDSDSIEISSIDSLPMLPGFEEIYSVTIDNHPALKAKRIEISALETENKACRRQLYPSIYFNYELGTSSQFLQGQINRPASDQWGGNFHQNANISISIPIFSQLAIRNNIKKNEFSRAASENEANRLKRQIYDDLKVIHLDLSHTYELYDLAAQTEAMSGEQVRYAAHSYSLGLLPSYELEIYRQKHTSAQRQAIKAKYEWLYKVEVLHAYLKLSENGSRL</sequence>
<evidence type="ECO:0000256" key="2">
    <source>
        <dbReference type="ARBA" id="ARBA00007613"/>
    </source>
</evidence>
<dbReference type="EMBL" id="JADIMR010000054">
    <property type="protein sequence ID" value="MBO8446871.1"/>
    <property type="molecule type" value="Genomic_DNA"/>
</dbReference>
<gene>
    <name evidence="8" type="ORF">IAC32_03900</name>
</gene>
<evidence type="ECO:0000256" key="7">
    <source>
        <dbReference type="ARBA" id="ARBA00023237"/>
    </source>
</evidence>
<evidence type="ECO:0000313" key="9">
    <source>
        <dbReference type="Proteomes" id="UP000823637"/>
    </source>
</evidence>
<keyword evidence="5" id="KW-0812">Transmembrane</keyword>
<dbReference type="Gene3D" id="1.20.1600.10">
    <property type="entry name" value="Outer membrane efflux proteins (OEP)"/>
    <property type="match status" value="1"/>
</dbReference>
<evidence type="ECO:0000256" key="1">
    <source>
        <dbReference type="ARBA" id="ARBA00004442"/>
    </source>
</evidence>